<dbReference type="OrthoDB" id="1932741at2759"/>
<proteinExistence type="predicted"/>
<reference evidence="1" key="1">
    <citation type="journal article" date="2023" name="Plant J.">
        <title>The genome of the king protea, Protea cynaroides.</title>
        <authorList>
            <person name="Chang J."/>
            <person name="Duong T.A."/>
            <person name="Schoeman C."/>
            <person name="Ma X."/>
            <person name="Roodt D."/>
            <person name="Barker N."/>
            <person name="Li Z."/>
            <person name="Van de Peer Y."/>
            <person name="Mizrachi E."/>
        </authorList>
    </citation>
    <scope>NUCLEOTIDE SEQUENCE</scope>
    <source>
        <tissue evidence="1">Young leaves</tissue>
    </source>
</reference>
<keyword evidence="2" id="KW-1185">Reference proteome</keyword>
<name>A0A9Q0R2C4_9MAGN</name>
<organism evidence="1 2">
    <name type="scientific">Protea cynaroides</name>
    <dbReference type="NCBI Taxonomy" id="273540"/>
    <lineage>
        <taxon>Eukaryota</taxon>
        <taxon>Viridiplantae</taxon>
        <taxon>Streptophyta</taxon>
        <taxon>Embryophyta</taxon>
        <taxon>Tracheophyta</taxon>
        <taxon>Spermatophyta</taxon>
        <taxon>Magnoliopsida</taxon>
        <taxon>Proteales</taxon>
        <taxon>Proteaceae</taxon>
        <taxon>Protea</taxon>
    </lineage>
</organism>
<evidence type="ECO:0000313" key="2">
    <source>
        <dbReference type="Proteomes" id="UP001141806"/>
    </source>
</evidence>
<comment type="caution">
    <text evidence="1">The sequence shown here is derived from an EMBL/GenBank/DDBJ whole genome shotgun (WGS) entry which is preliminary data.</text>
</comment>
<evidence type="ECO:0000313" key="1">
    <source>
        <dbReference type="EMBL" id="KAJ4980830.1"/>
    </source>
</evidence>
<gene>
    <name evidence="1" type="ORF">NE237_031667</name>
</gene>
<accession>A0A9Q0R2C4</accession>
<sequence length="238" mass="26920">MAIEPWNIKGLNSSYKHRKTCHNICQDNLARLVVGWDSAIVDVEVLSTHQLIHSEVVFKASTKEVYCSLAPLWADLVRARVASTGLWTVVGDFNIMRFGNEKVGGLPPNSKAMREFNDGVARNGLGDINCKEELSNFTPKHSKFFNFWIQDPLFHDVVKKAWEESQVRGPNPWMVVASKCNKTNFGDLCEVVEVLESSLHACQKITVDDPFNPRMAELEKEFKEKHSEAMGKEEALLK</sequence>
<dbReference type="AlphaFoldDB" id="A0A9Q0R2C4"/>
<protein>
    <submittedName>
        <fullName evidence="1">Uncharacterized protein</fullName>
    </submittedName>
</protein>
<dbReference type="EMBL" id="JAMYWD010000001">
    <property type="protein sequence ID" value="KAJ4980830.1"/>
    <property type="molecule type" value="Genomic_DNA"/>
</dbReference>
<dbReference type="Proteomes" id="UP001141806">
    <property type="component" value="Unassembled WGS sequence"/>
</dbReference>